<keyword evidence="2" id="KW-1185">Reference proteome</keyword>
<organism evidence="1 2">
    <name type="scientific">Ramazzottius varieornatus</name>
    <name type="common">Water bear</name>
    <name type="synonym">Tardigrade</name>
    <dbReference type="NCBI Taxonomy" id="947166"/>
    <lineage>
        <taxon>Eukaryota</taxon>
        <taxon>Metazoa</taxon>
        <taxon>Ecdysozoa</taxon>
        <taxon>Tardigrada</taxon>
        <taxon>Eutardigrada</taxon>
        <taxon>Parachela</taxon>
        <taxon>Hypsibioidea</taxon>
        <taxon>Ramazzottiidae</taxon>
        <taxon>Ramazzottius</taxon>
    </lineage>
</organism>
<accession>A0A1D1UUZ2</accession>
<evidence type="ECO:0000313" key="1">
    <source>
        <dbReference type="EMBL" id="GAU92330.1"/>
    </source>
</evidence>
<sequence>MRDSWRMEGGSEGNDRQMTARQIYNHEARARRQKLAKDIIGIPGENVGALLSGSSHGPAEDVRMGVEEGVSAAGGPGWLQNTIPDLLQEVLQMITTMAERHESKNFRCTLEVN</sequence>
<comment type="caution">
    <text evidence="1">The sequence shown here is derived from an EMBL/GenBank/DDBJ whole genome shotgun (WGS) entry which is preliminary data.</text>
</comment>
<dbReference type="Proteomes" id="UP000186922">
    <property type="component" value="Unassembled WGS sequence"/>
</dbReference>
<dbReference type="EMBL" id="BDGG01000002">
    <property type="protein sequence ID" value="GAU92330.1"/>
    <property type="molecule type" value="Genomic_DNA"/>
</dbReference>
<evidence type="ECO:0000313" key="2">
    <source>
        <dbReference type="Proteomes" id="UP000186922"/>
    </source>
</evidence>
<proteinExistence type="predicted"/>
<dbReference type="AlphaFoldDB" id="A0A1D1UUZ2"/>
<name>A0A1D1UUZ2_RAMVA</name>
<gene>
    <name evidence="1" type="primary">RvY_04426</name>
    <name evidence="1" type="synonym">RvY_04426.1</name>
    <name evidence="1" type="ORF">RvY_04426-1</name>
</gene>
<reference evidence="1 2" key="1">
    <citation type="journal article" date="2016" name="Nat. Commun.">
        <title>Extremotolerant tardigrade genome and improved radiotolerance of human cultured cells by tardigrade-unique protein.</title>
        <authorList>
            <person name="Hashimoto T."/>
            <person name="Horikawa D.D."/>
            <person name="Saito Y."/>
            <person name="Kuwahara H."/>
            <person name="Kozuka-Hata H."/>
            <person name="Shin-I T."/>
            <person name="Minakuchi Y."/>
            <person name="Ohishi K."/>
            <person name="Motoyama A."/>
            <person name="Aizu T."/>
            <person name="Enomoto A."/>
            <person name="Kondo K."/>
            <person name="Tanaka S."/>
            <person name="Hara Y."/>
            <person name="Koshikawa S."/>
            <person name="Sagara H."/>
            <person name="Miura T."/>
            <person name="Yokobori S."/>
            <person name="Miyagawa K."/>
            <person name="Suzuki Y."/>
            <person name="Kubo T."/>
            <person name="Oyama M."/>
            <person name="Kohara Y."/>
            <person name="Fujiyama A."/>
            <person name="Arakawa K."/>
            <person name="Katayama T."/>
            <person name="Toyoda A."/>
            <person name="Kunieda T."/>
        </authorList>
    </citation>
    <scope>NUCLEOTIDE SEQUENCE [LARGE SCALE GENOMIC DNA]</scope>
    <source>
        <strain evidence="1 2">YOKOZUNA-1</strain>
    </source>
</reference>
<protein>
    <submittedName>
        <fullName evidence="1">Uncharacterized protein</fullName>
    </submittedName>
</protein>